<dbReference type="EMBL" id="ML736163">
    <property type="protein sequence ID" value="KAE8382391.1"/>
    <property type="molecule type" value="Genomic_DNA"/>
</dbReference>
<evidence type="ECO:0000313" key="4">
    <source>
        <dbReference type="Proteomes" id="UP000326198"/>
    </source>
</evidence>
<accession>A0A5N7BKS1</accession>
<name>A0A5N7BKS1_9EURO</name>
<sequence length="216" mass="23058">MASRSVKRGISAAEKLQATGAIKGTLSTVQLDVTDLESISAAARAVADQFGRLDVLVNNAGVSEKVSDLQTQLRRTLAVNLFGPALVTEAMEHLLLKASKPYLLHVGSRYGSATLAADSGSPIYERPLPVYSASKAALNMLMIEHHKKLRSKGVNVFGVCPGFVRSNIRGLGEMQITGNGLAGDPLISGQFLLSIIEGKRDNDVGRCIHKDGIHPW</sequence>
<dbReference type="SUPFAM" id="SSF51735">
    <property type="entry name" value="NAD(P)-binding Rossmann-fold domains"/>
    <property type="match status" value="1"/>
</dbReference>
<dbReference type="PRINTS" id="PR00081">
    <property type="entry name" value="GDHRDH"/>
</dbReference>
<keyword evidence="4" id="KW-1185">Reference proteome</keyword>
<dbReference type="GO" id="GO:0044550">
    <property type="term" value="P:secondary metabolite biosynthetic process"/>
    <property type="evidence" value="ECO:0007669"/>
    <property type="project" value="UniProtKB-ARBA"/>
</dbReference>
<dbReference type="Gene3D" id="3.40.50.720">
    <property type="entry name" value="NAD(P)-binding Rossmann-like Domain"/>
    <property type="match status" value="1"/>
</dbReference>
<protein>
    <recommendedName>
        <fullName evidence="5">NAD(P)-binding protein</fullName>
    </recommendedName>
</protein>
<dbReference type="Proteomes" id="UP000326198">
    <property type="component" value="Unassembled WGS sequence"/>
</dbReference>
<dbReference type="GO" id="GO:0005737">
    <property type="term" value="C:cytoplasm"/>
    <property type="evidence" value="ECO:0007669"/>
    <property type="project" value="TreeGrafter"/>
</dbReference>
<dbReference type="AlphaFoldDB" id="A0A5N7BKS1"/>
<dbReference type="PANTHER" id="PTHR43544">
    <property type="entry name" value="SHORT-CHAIN DEHYDROGENASE/REDUCTASE"/>
    <property type="match status" value="1"/>
</dbReference>
<evidence type="ECO:0008006" key="5">
    <source>
        <dbReference type="Google" id="ProtNLM"/>
    </source>
</evidence>
<dbReference type="GO" id="GO:0016491">
    <property type="term" value="F:oxidoreductase activity"/>
    <property type="evidence" value="ECO:0007669"/>
    <property type="project" value="TreeGrafter"/>
</dbReference>
<evidence type="ECO:0000256" key="2">
    <source>
        <dbReference type="ARBA" id="ARBA00022857"/>
    </source>
</evidence>
<proteinExistence type="inferred from homology"/>
<gene>
    <name evidence="3" type="ORF">BDV26DRAFT_288672</name>
</gene>
<dbReference type="InterPro" id="IPR002347">
    <property type="entry name" value="SDR_fam"/>
</dbReference>
<dbReference type="InterPro" id="IPR020904">
    <property type="entry name" value="Sc_DH/Rdtase_CS"/>
</dbReference>
<dbReference type="OrthoDB" id="1933717at2759"/>
<dbReference type="InterPro" id="IPR051468">
    <property type="entry name" value="Fungal_SecMetab_SDRs"/>
</dbReference>
<keyword evidence="2" id="KW-0521">NADP</keyword>
<dbReference type="InterPro" id="IPR036291">
    <property type="entry name" value="NAD(P)-bd_dom_sf"/>
</dbReference>
<organism evidence="3 4">
    <name type="scientific">Aspergillus bertholletiae</name>
    <dbReference type="NCBI Taxonomy" id="1226010"/>
    <lineage>
        <taxon>Eukaryota</taxon>
        <taxon>Fungi</taxon>
        <taxon>Dikarya</taxon>
        <taxon>Ascomycota</taxon>
        <taxon>Pezizomycotina</taxon>
        <taxon>Eurotiomycetes</taxon>
        <taxon>Eurotiomycetidae</taxon>
        <taxon>Eurotiales</taxon>
        <taxon>Aspergillaceae</taxon>
        <taxon>Aspergillus</taxon>
        <taxon>Aspergillus subgen. Circumdati</taxon>
    </lineage>
</organism>
<evidence type="ECO:0000313" key="3">
    <source>
        <dbReference type="EMBL" id="KAE8382391.1"/>
    </source>
</evidence>
<evidence type="ECO:0000256" key="1">
    <source>
        <dbReference type="ARBA" id="ARBA00006484"/>
    </source>
</evidence>
<reference evidence="3 4" key="1">
    <citation type="submission" date="2019-04" db="EMBL/GenBank/DDBJ databases">
        <title>Friends and foes A comparative genomics studyof 23 Aspergillus species from section Flavi.</title>
        <authorList>
            <consortium name="DOE Joint Genome Institute"/>
            <person name="Kjaerbolling I."/>
            <person name="Vesth T."/>
            <person name="Frisvad J.C."/>
            <person name="Nybo J.L."/>
            <person name="Theobald S."/>
            <person name="Kildgaard S."/>
            <person name="Isbrandt T."/>
            <person name="Kuo A."/>
            <person name="Sato A."/>
            <person name="Lyhne E.K."/>
            <person name="Kogle M.E."/>
            <person name="Wiebenga A."/>
            <person name="Kun R.S."/>
            <person name="Lubbers R.J."/>
            <person name="Makela M.R."/>
            <person name="Barry K."/>
            <person name="Chovatia M."/>
            <person name="Clum A."/>
            <person name="Daum C."/>
            <person name="Haridas S."/>
            <person name="He G."/>
            <person name="LaButti K."/>
            <person name="Lipzen A."/>
            <person name="Mondo S."/>
            <person name="Riley R."/>
            <person name="Salamov A."/>
            <person name="Simmons B.A."/>
            <person name="Magnuson J.K."/>
            <person name="Henrissat B."/>
            <person name="Mortensen U.H."/>
            <person name="Larsen T.O."/>
            <person name="Devries R.P."/>
            <person name="Grigoriev I.V."/>
            <person name="Machida M."/>
            <person name="Baker S.E."/>
            <person name="Andersen M.R."/>
        </authorList>
    </citation>
    <scope>NUCLEOTIDE SEQUENCE [LARGE SCALE GENOMIC DNA]</scope>
    <source>
        <strain evidence="3 4">IBT 29228</strain>
    </source>
</reference>
<dbReference type="PANTHER" id="PTHR43544:SF32">
    <property type="entry name" value="CHAIN DEHYDROGENASE, PUTATIVE (AFU_ORTHOLOGUE AFUA_5G01530)-RELATED"/>
    <property type="match status" value="1"/>
</dbReference>
<dbReference type="PROSITE" id="PS00061">
    <property type="entry name" value="ADH_SHORT"/>
    <property type="match status" value="1"/>
</dbReference>
<comment type="similarity">
    <text evidence="1">Belongs to the short-chain dehydrogenases/reductases (SDR) family.</text>
</comment>
<dbReference type="Pfam" id="PF00106">
    <property type="entry name" value="adh_short"/>
    <property type="match status" value="1"/>
</dbReference>